<dbReference type="AlphaFoldDB" id="A0A6J6BGT8"/>
<evidence type="ECO:0000256" key="1">
    <source>
        <dbReference type="ARBA" id="ARBA00004651"/>
    </source>
</evidence>
<dbReference type="GO" id="GO:0006825">
    <property type="term" value="P:copper ion transport"/>
    <property type="evidence" value="ECO:0007669"/>
    <property type="project" value="InterPro"/>
</dbReference>
<feature type="domain" description="Copper resistance protein D" evidence="7">
    <location>
        <begin position="186"/>
        <end position="280"/>
    </location>
</feature>
<feature type="transmembrane region" description="Helical" evidence="6">
    <location>
        <begin position="386"/>
        <end position="408"/>
    </location>
</feature>
<dbReference type="InterPro" id="IPR019108">
    <property type="entry name" value="Caa3_assmbl_CtaG-rel"/>
</dbReference>
<evidence type="ECO:0000256" key="4">
    <source>
        <dbReference type="ARBA" id="ARBA00022989"/>
    </source>
</evidence>
<feature type="transmembrane region" description="Helical" evidence="6">
    <location>
        <begin position="256"/>
        <end position="280"/>
    </location>
</feature>
<gene>
    <name evidence="8" type="ORF">UFOPK1438_00330</name>
</gene>
<keyword evidence="3 6" id="KW-0812">Transmembrane</keyword>
<protein>
    <submittedName>
        <fullName evidence="8">Unannotated protein</fullName>
    </submittedName>
</protein>
<dbReference type="InterPro" id="IPR008457">
    <property type="entry name" value="Cu-R_CopD_dom"/>
</dbReference>
<evidence type="ECO:0000259" key="7">
    <source>
        <dbReference type="Pfam" id="PF05425"/>
    </source>
</evidence>
<feature type="transmembrane region" description="Helical" evidence="6">
    <location>
        <begin position="57"/>
        <end position="76"/>
    </location>
</feature>
<feature type="transmembrane region" description="Helical" evidence="6">
    <location>
        <begin position="502"/>
        <end position="523"/>
    </location>
</feature>
<dbReference type="EMBL" id="CAEZSM010000027">
    <property type="protein sequence ID" value="CAB4538211.1"/>
    <property type="molecule type" value="Genomic_DNA"/>
</dbReference>
<feature type="transmembrane region" description="Helical" evidence="6">
    <location>
        <begin position="469"/>
        <end position="490"/>
    </location>
</feature>
<comment type="subcellular location">
    <subcellularLocation>
        <location evidence="1">Cell membrane</location>
        <topology evidence="1">Multi-pass membrane protein</topology>
    </subcellularLocation>
</comment>
<feature type="transmembrane region" description="Helical" evidence="6">
    <location>
        <begin position="355"/>
        <end position="380"/>
    </location>
</feature>
<evidence type="ECO:0000256" key="5">
    <source>
        <dbReference type="ARBA" id="ARBA00023136"/>
    </source>
</evidence>
<feature type="transmembrane region" description="Helical" evidence="6">
    <location>
        <begin position="322"/>
        <end position="343"/>
    </location>
</feature>
<proteinExistence type="predicted"/>
<feature type="transmembrane region" description="Helical" evidence="6">
    <location>
        <begin position="554"/>
        <end position="575"/>
    </location>
</feature>
<feature type="transmembrane region" description="Helical" evidence="6">
    <location>
        <begin position="437"/>
        <end position="457"/>
    </location>
</feature>
<feature type="transmembrane region" description="Helical" evidence="6">
    <location>
        <begin position="153"/>
        <end position="178"/>
    </location>
</feature>
<feature type="transmembrane region" description="Helical" evidence="6">
    <location>
        <begin position="96"/>
        <end position="115"/>
    </location>
</feature>
<feature type="transmembrane region" description="Helical" evidence="6">
    <location>
        <begin position="15"/>
        <end position="36"/>
    </location>
</feature>
<dbReference type="Pfam" id="PF05425">
    <property type="entry name" value="CopD"/>
    <property type="match status" value="1"/>
</dbReference>
<accession>A0A6J6BGT8</accession>
<dbReference type="PANTHER" id="PTHR34820">
    <property type="entry name" value="INNER MEMBRANE PROTEIN YEBZ"/>
    <property type="match status" value="1"/>
</dbReference>
<name>A0A6J6BGT8_9ZZZZ</name>
<organism evidence="8">
    <name type="scientific">freshwater metagenome</name>
    <dbReference type="NCBI Taxonomy" id="449393"/>
    <lineage>
        <taxon>unclassified sequences</taxon>
        <taxon>metagenomes</taxon>
        <taxon>ecological metagenomes</taxon>
    </lineage>
</organism>
<feature type="transmembrane region" description="Helical" evidence="6">
    <location>
        <begin position="223"/>
        <end position="244"/>
    </location>
</feature>
<dbReference type="PANTHER" id="PTHR34820:SF4">
    <property type="entry name" value="INNER MEMBRANE PROTEIN YEBZ"/>
    <property type="match status" value="1"/>
</dbReference>
<feature type="transmembrane region" description="Helical" evidence="6">
    <location>
        <begin position="190"/>
        <end position="211"/>
    </location>
</feature>
<keyword evidence="5 6" id="KW-0472">Membrane</keyword>
<evidence type="ECO:0000256" key="3">
    <source>
        <dbReference type="ARBA" id="ARBA00022692"/>
    </source>
</evidence>
<feature type="transmembrane region" description="Helical" evidence="6">
    <location>
        <begin position="122"/>
        <end position="141"/>
    </location>
</feature>
<dbReference type="InterPro" id="IPR032694">
    <property type="entry name" value="CopC/D"/>
</dbReference>
<evidence type="ECO:0000256" key="2">
    <source>
        <dbReference type="ARBA" id="ARBA00022475"/>
    </source>
</evidence>
<keyword evidence="2" id="KW-1003">Cell membrane</keyword>
<dbReference type="Pfam" id="PF09678">
    <property type="entry name" value="Caa3_CtaG"/>
    <property type="match status" value="1"/>
</dbReference>
<dbReference type="GO" id="GO:0005886">
    <property type="term" value="C:plasma membrane"/>
    <property type="evidence" value="ECO:0007669"/>
    <property type="project" value="UniProtKB-SubCell"/>
</dbReference>
<keyword evidence="4 6" id="KW-1133">Transmembrane helix</keyword>
<evidence type="ECO:0000256" key="6">
    <source>
        <dbReference type="SAM" id="Phobius"/>
    </source>
</evidence>
<reference evidence="8" key="1">
    <citation type="submission" date="2020-05" db="EMBL/GenBank/DDBJ databases">
        <authorList>
            <person name="Chiriac C."/>
            <person name="Salcher M."/>
            <person name="Ghai R."/>
            <person name="Kavagutti S V."/>
        </authorList>
    </citation>
    <scope>NUCLEOTIDE SEQUENCE</scope>
</reference>
<sequence>MSGPLISACVTFSKFVNITASFAVVGTLLAMAFLLLDSDGKLSTSGEKLRSLLQVSAIFWVIGNIGTIFFTLANILGQSFTAALDPTVMRSFLTQVTLGQYFLFQTLISVIVVLSSKSIMRINSTIALLMLTIIGIVAPIFQSHSASSGSHSLAIGSLVVHVIGLSFWVGGIFALIFIDSEDRVIAVPRFSVLALWSAIAVVASGSANAWARLDFKSAWQTTYALVVIAKIVLTIALLAMGYLHRKNLSKKSAINWVSLGRLIMVEAFVMVSALILGAWLSSNRAPVRNSEESFNAALTVAGIETPKPPTFSRILLSYEPDALMIGLLVVAVALYIKGVIVLTKRGDKWPVGRTISFALGISVIDFATSGGLGLYAHFAFSYHMTAHMFLGMIAPIGIVLGAPITLALRTLPQGRNSTERGVRGSLISALHSRLGRFYTNPLIALAIFDGSLFALYFTSLFGGMMQSHVGHFFMNFHFILAGTLFFYVVVGIDPNPRKIPHLVRMVILLAAMSIHAFFSVALMSSTTLIDQGYFASLKTPWLLDLLADQNKGGAIGWAMGEIPILLALVATFIQWMRDDSREANRIDKNTSRMAAMGQPDELAQYNQYLSELAKKEKDVR</sequence>
<evidence type="ECO:0000313" key="8">
    <source>
        <dbReference type="EMBL" id="CAB4538211.1"/>
    </source>
</evidence>